<reference evidence="2" key="1">
    <citation type="submission" date="2021-02" db="EMBL/GenBank/DDBJ databases">
        <title>First Annotated Genome of the Yellow-green Alga Tribonema minus.</title>
        <authorList>
            <person name="Mahan K.M."/>
        </authorList>
    </citation>
    <scope>NUCLEOTIDE SEQUENCE</scope>
    <source>
        <strain evidence="2">UTEX B ZZ1240</strain>
    </source>
</reference>
<dbReference type="CDD" id="cd03443">
    <property type="entry name" value="PaaI_thioesterase"/>
    <property type="match status" value="1"/>
</dbReference>
<dbReference type="InterPro" id="IPR027961">
    <property type="entry name" value="DUF4442"/>
</dbReference>
<dbReference type="EMBL" id="JAFCMP010000046">
    <property type="protein sequence ID" value="KAG5189717.1"/>
    <property type="molecule type" value="Genomic_DNA"/>
</dbReference>
<comment type="caution">
    <text evidence="2">The sequence shown here is derived from an EMBL/GenBank/DDBJ whole genome shotgun (WGS) entry which is preliminary data.</text>
</comment>
<dbReference type="Proteomes" id="UP000664859">
    <property type="component" value="Unassembled WGS sequence"/>
</dbReference>
<evidence type="ECO:0000313" key="3">
    <source>
        <dbReference type="Proteomes" id="UP000664859"/>
    </source>
</evidence>
<dbReference type="Gene3D" id="3.10.129.10">
    <property type="entry name" value="Hotdog Thioesterase"/>
    <property type="match status" value="1"/>
</dbReference>
<organism evidence="2 3">
    <name type="scientific">Tribonema minus</name>
    <dbReference type="NCBI Taxonomy" id="303371"/>
    <lineage>
        <taxon>Eukaryota</taxon>
        <taxon>Sar</taxon>
        <taxon>Stramenopiles</taxon>
        <taxon>Ochrophyta</taxon>
        <taxon>PX clade</taxon>
        <taxon>Xanthophyceae</taxon>
        <taxon>Tribonematales</taxon>
        <taxon>Tribonemataceae</taxon>
        <taxon>Tribonema</taxon>
    </lineage>
</organism>
<keyword evidence="3" id="KW-1185">Reference proteome</keyword>
<accession>A0A836CKL5</accession>
<dbReference type="OrthoDB" id="10255641at2759"/>
<proteinExistence type="predicted"/>
<evidence type="ECO:0000313" key="2">
    <source>
        <dbReference type="EMBL" id="KAG5189717.1"/>
    </source>
</evidence>
<dbReference type="Pfam" id="PF14539">
    <property type="entry name" value="DUF4442"/>
    <property type="match status" value="1"/>
</dbReference>
<evidence type="ECO:0000256" key="1">
    <source>
        <dbReference type="SAM" id="MobiDB-lite"/>
    </source>
</evidence>
<gene>
    <name evidence="2" type="ORF">JKP88DRAFT_269396</name>
</gene>
<feature type="compositionally biased region" description="Pro residues" evidence="1">
    <location>
        <begin position="177"/>
        <end position="189"/>
    </location>
</feature>
<dbReference type="AlphaFoldDB" id="A0A836CKL5"/>
<protein>
    <recommendedName>
        <fullName evidence="4">DUF4442 domain-containing protein</fullName>
    </recommendedName>
</protein>
<dbReference type="InterPro" id="IPR029069">
    <property type="entry name" value="HotDog_dom_sf"/>
</dbReference>
<sequence length="189" mass="20307">MPPALNKFATAVSKVQSVMPTALQPWAISGMFNTMVKFAGTAGISIDEIGPQRAVVTLKNRRRVQNHIGGVHACGMALLSETATGVLLAINVPDTHLPLCKSFKLDFKRIAKGDLKAVATLTDDMLLQMTTTDKGDVTVPVTVTDEDGNEPIKAEMCWAWVLKNRGPRKEQAGQPTTAPPPPPPQQAKL</sequence>
<evidence type="ECO:0008006" key="4">
    <source>
        <dbReference type="Google" id="ProtNLM"/>
    </source>
</evidence>
<name>A0A836CKL5_9STRA</name>
<dbReference type="SUPFAM" id="SSF54637">
    <property type="entry name" value="Thioesterase/thiol ester dehydrase-isomerase"/>
    <property type="match status" value="1"/>
</dbReference>
<feature type="region of interest" description="Disordered" evidence="1">
    <location>
        <begin position="165"/>
        <end position="189"/>
    </location>
</feature>